<name>A0A0W0Z5K5_LEGSP</name>
<dbReference type="AlphaFoldDB" id="A0A0W0Z5K5"/>
<feature type="transmembrane region" description="Helical" evidence="1">
    <location>
        <begin position="227"/>
        <end position="249"/>
    </location>
</feature>
<dbReference type="Proteomes" id="UP000054877">
    <property type="component" value="Unassembled WGS sequence"/>
</dbReference>
<organism evidence="2 3">
    <name type="scientific">Legionella spiritensis</name>
    <dbReference type="NCBI Taxonomy" id="452"/>
    <lineage>
        <taxon>Bacteria</taxon>
        <taxon>Pseudomonadati</taxon>
        <taxon>Pseudomonadota</taxon>
        <taxon>Gammaproteobacteria</taxon>
        <taxon>Legionellales</taxon>
        <taxon>Legionellaceae</taxon>
        <taxon>Legionella</taxon>
    </lineage>
</organism>
<keyword evidence="1" id="KW-0812">Transmembrane</keyword>
<evidence type="ECO:0000313" key="2">
    <source>
        <dbReference type="EMBL" id="KTD64404.1"/>
    </source>
</evidence>
<proteinExistence type="predicted"/>
<protein>
    <recommendedName>
        <fullName evidence="4">Transmembrane protein</fullName>
    </recommendedName>
</protein>
<dbReference type="PATRIC" id="fig|452.5.peg.1339"/>
<accession>A0A0W0Z5K5</accession>
<reference evidence="2 3" key="1">
    <citation type="submission" date="2015-11" db="EMBL/GenBank/DDBJ databases">
        <title>Genomic analysis of 38 Legionella species identifies large and diverse effector repertoires.</title>
        <authorList>
            <person name="Burstein D."/>
            <person name="Amaro F."/>
            <person name="Zusman T."/>
            <person name="Lifshitz Z."/>
            <person name="Cohen O."/>
            <person name="Gilbert J.A."/>
            <person name="Pupko T."/>
            <person name="Shuman H.A."/>
            <person name="Segal G."/>
        </authorList>
    </citation>
    <scope>NUCLEOTIDE SEQUENCE [LARGE SCALE GENOMIC DNA]</scope>
    <source>
        <strain evidence="2 3">Mt.St.Helens-9</strain>
    </source>
</reference>
<sequence length="254" mass="29334">MFISRTTERVCKMVFLAGLATLVVTYFYKDRLPDPGFYDTQKLVTPTQTPTSEKPFALVVNKQNYVIKPRYDYDLNGVIVSYSNADGFGNITHHDRWKDFINLRDLCVIWGDNVKSGIYKKMTFSSDSWTCWVHWSDPTVYSKFRNNALSNNHLLTDNLAIKRTLMKAQVGDQIRIQGVLAEYANPENHFNRGTSITRDDRGNGACETIYVQRFDIIKRANAGLRGFYVLMMWVTGISLAVWLLLFFLVPHQKY</sequence>
<evidence type="ECO:0000256" key="1">
    <source>
        <dbReference type="SAM" id="Phobius"/>
    </source>
</evidence>
<keyword evidence="1" id="KW-1133">Transmembrane helix</keyword>
<evidence type="ECO:0000313" key="3">
    <source>
        <dbReference type="Proteomes" id="UP000054877"/>
    </source>
</evidence>
<dbReference type="STRING" id="452.Lspi_1211"/>
<gene>
    <name evidence="2" type="ORF">Lspi_1211</name>
</gene>
<dbReference type="OrthoDB" id="6706661at2"/>
<comment type="caution">
    <text evidence="2">The sequence shown here is derived from an EMBL/GenBank/DDBJ whole genome shotgun (WGS) entry which is preliminary data.</text>
</comment>
<dbReference type="EMBL" id="LNYX01000013">
    <property type="protein sequence ID" value="KTD64404.1"/>
    <property type="molecule type" value="Genomic_DNA"/>
</dbReference>
<keyword evidence="3" id="KW-1185">Reference proteome</keyword>
<keyword evidence="1" id="KW-0472">Membrane</keyword>
<evidence type="ECO:0008006" key="4">
    <source>
        <dbReference type="Google" id="ProtNLM"/>
    </source>
</evidence>